<accession>A0A7J7JGT2</accession>
<comment type="caution">
    <text evidence="3">The sequence shown here is derived from an EMBL/GenBank/DDBJ whole genome shotgun (WGS) entry which is preliminary data.</text>
</comment>
<dbReference type="InterPro" id="IPR011600">
    <property type="entry name" value="Pept_C14_caspase"/>
</dbReference>
<evidence type="ECO:0000313" key="3">
    <source>
        <dbReference type="EMBL" id="KAF6025539.1"/>
    </source>
</evidence>
<dbReference type="InterPro" id="IPR036770">
    <property type="entry name" value="Ankyrin_rpt-contain_sf"/>
</dbReference>
<keyword evidence="4" id="KW-1185">Reference proteome</keyword>
<dbReference type="GO" id="GO:0004197">
    <property type="term" value="F:cysteine-type endopeptidase activity"/>
    <property type="evidence" value="ECO:0007669"/>
    <property type="project" value="InterPro"/>
</dbReference>
<sequence>MLLFIQREDGKTALHCAAIKGQLQTIKYIVDAVPAADLQKLISVQDTSGSLSTADLCKILSVQNKSGETVLHLAAYRGDLEIVKFIIESLPASDLIKLLSIQDNEGDSITHVRAYDCSTEILEYLAGVLPENSLYNLFSIQNKAGDTTIHKVLAERQVQAFKTIKSCLPKVQFYQLLILQNKKGNASLHVAISVRNRTETNLVQPLIDSVPADKAFHLLSVQEEDGNTAFHCCRSEETFTKLIKFMIDMTRDTDWPELLCIQNSNQDTVLHHAVCQNYTEATELILSSIPSAELNTLLNVQNTHGNTPLHCAVCRGQSDPVKHILSLVSVDELFNLISMQNKDGDTTVHQAVRKYNNMQTTNPLIGCLSAANYVKLLLIQNSHGDTIVHVAANYRKMPQNNYLPDARKLSEFWKTLTTVAPGDMLQISGKQNHQGKTFLHHAAEAGDAEIFKYVMSLTQKADLCSTYSLQDQEGNTFIYCATSLGHTDIVKCVVDSVPSADLWKLLRIPNQQDQTTLQQAILSNNMETLQCLVAAVEATDLYTLLLTQDIYGDTAVHSAVNGGHVDALKSLLDKLSPKQCQEILNIKNLKQFTPLIVAKSNKQYKAANCIGEYKRKAENYFEGSSRMSANLRDSLKYLNERNRDVDIIQLPVKPCTLQSVAEKFYSDNVYRMSAPVRGRCLIINNRYFDRPTTPAPGQVQLEHRDGSEIDVMNILNVFQQLSFDCELKTNLSSKQMLADIWKETQHPDYKDILYFMIL</sequence>
<feature type="repeat" description="ANK" evidence="1">
    <location>
        <begin position="9"/>
        <end position="31"/>
    </location>
</feature>
<proteinExistence type="predicted"/>
<feature type="domain" description="Caspase family p20" evidence="2">
    <location>
        <begin position="676"/>
        <end position="758"/>
    </location>
</feature>
<dbReference type="SUPFAM" id="SSF48403">
    <property type="entry name" value="Ankyrin repeat"/>
    <property type="match status" value="2"/>
</dbReference>
<dbReference type="GO" id="GO:0006508">
    <property type="term" value="P:proteolysis"/>
    <property type="evidence" value="ECO:0007669"/>
    <property type="project" value="InterPro"/>
</dbReference>
<dbReference type="PANTHER" id="PTHR24121">
    <property type="entry name" value="NO MECHANORECEPTOR POTENTIAL C, ISOFORM D-RELATED"/>
    <property type="match status" value="1"/>
</dbReference>
<dbReference type="OrthoDB" id="8175398at2759"/>
<dbReference type="InterPro" id="IPR002110">
    <property type="entry name" value="Ankyrin_rpt"/>
</dbReference>
<dbReference type="PROSITE" id="PS50088">
    <property type="entry name" value="ANK_REPEAT"/>
    <property type="match status" value="2"/>
</dbReference>
<feature type="repeat" description="ANK" evidence="1">
    <location>
        <begin position="66"/>
        <end position="88"/>
    </location>
</feature>
<dbReference type="SMART" id="SM00248">
    <property type="entry name" value="ANK"/>
    <property type="match status" value="10"/>
</dbReference>
<dbReference type="EMBL" id="VXIV02002445">
    <property type="protein sequence ID" value="KAF6025539.1"/>
    <property type="molecule type" value="Genomic_DNA"/>
</dbReference>
<organism evidence="3 4">
    <name type="scientific">Bugula neritina</name>
    <name type="common">Brown bryozoan</name>
    <name type="synonym">Sertularia neritina</name>
    <dbReference type="NCBI Taxonomy" id="10212"/>
    <lineage>
        <taxon>Eukaryota</taxon>
        <taxon>Metazoa</taxon>
        <taxon>Spiralia</taxon>
        <taxon>Lophotrochozoa</taxon>
        <taxon>Bryozoa</taxon>
        <taxon>Gymnolaemata</taxon>
        <taxon>Cheilostomatida</taxon>
        <taxon>Flustrina</taxon>
        <taxon>Buguloidea</taxon>
        <taxon>Bugulidae</taxon>
        <taxon>Bugula</taxon>
    </lineage>
</organism>
<keyword evidence="1" id="KW-0040">ANK repeat</keyword>
<protein>
    <recommendedName>
        <fullName evidence="2">Caspase family p20 domain-containing protein</fullName>
    </recommendedName>
</protein>
<dbReference type="Gene3D" id="1.25.40.20">
    <property type="entry name" value="Ankyrin repeat-containing domain"/>
    <property type="match status" value="4"/>
</dbReference>
<gene>
    <name evidence="3" type="ORF">EB796_016149</name>
</gene>
<dbReference type="Proteomes" id="UP000593567">
    <property type="component" value="Unassembled WGS sequence"/>
</dbReference>
<evidence type="ECO:0000313" key="4">
    <source>
        <dbReference type="Proteomes" id="UP000593567"/>
    </source>
</evidence>
<dbReference type="InterPro" id="IPR029030">
    <property type="entry name" value="Caspase-like_dom_sf"/>
</dbReference>
<dbReference type="Pfam" id="PF12796">
    <property type="entry name" value="Ank_2"/>
    <property type="match status" value="2"/>
</dbReference>
<dbReference type="SUPFAM" id="SSF52129">
    <property type="entry name" value="Caspase-like"/>
    <property type="match status" value="1"/>
</dbReference>
<dbReference type="PROSITE" id="PS50297">
    <property type="entry name" value="ANK_REP_REGION"/>
    <property type="match status" value="2"/>
</dbReference>
<evidence type="ECO:0000259" key="2">
    <source>
        <dbReference type="PROSITE" id="PS50208"/>
    </source>
</evidence>
<evidence type="ECO:0000256" key="1">
    <source>
        <dbReference type="PROSITE-ProRule" id="PRU00023"/>
    </source>
</evidence>
<dbReference type="InterPro" id="IPR001309">
    <property type="entry name" value="Pept_C14_p20"/>
</dbReference>
<dbReference type="Pfam" id="PF00656">
    <property type="entry name" value="Peptidase_C14"/>
    <property type="match status" value="1"/>
</dbReference>
<dbReference type="PANTHER" id="PTHR24121:SF29">
    <property type="match status" value="1"/>
</dbReference>
<dbReference type="Pfam" id="PF00023">
    <property type="entry name" value="Ank"/>
    <property type="match status" value="2"/>
</dbReference>
<dbReference type="Gene3D" id="3.40.50.1460">
    <property type="match status" value="1"/>
</dbReference>
<dbReference type="AlphaFoldDB" id="A0A7J7JGT2"/>
<dbReference type="PROSITE" id="PS50208">
    <property type="entry name" value="CASPASE_P20"/>
    <property type="match status" value="1"/>
</dbReference>
<name>A0A7J7JGT2_BUGNE</name>
<reference evidence="3" key="1">
    <citation type="submission" date="2020-06" db="EMBL/GenBank/DDBJ databases">
        <title>Draft genome of Bugula neritina, a colonial animal packing powerful symbionts and potential medicines.</title>
        <authorList>
            <person name="Rayko M."/>
        </authorList>
    </citation>
    <scope>NUCLEOTIDE SEQUENCE [LARGE SCALE GENOMIC DNA]</scope>
    <source>
        <strain evidence="3">Kwan_BN1</strain>
    </source>
</reference>